<dbReference type="Proteomes" id="UP001431776">
    <property type="component" value="Unassembled WGS sequence"/>
</dbReference>
<gene>
    <name evidence="1" type="ORF">QJ522_06830</name>
</gene>
<organism evidence="1 2">
    <name type="scientific">Anaerobaca lacustris</name>
    <dbReference type="NCBI Taxonomy" id="3044600"/>
    <lineage>
        <taxon>Bacteria</taxon>
        <taxon>Pseudomonadati</taxon>
        <taxon>Planctomycetota</taxon>
        <taxon>Phycisphaerae</taxon>
        <taxon>Sedimentisphaerales</taxon>
        <taxon>Anaerobacaceae</taxon>
        <taxon>Anaerobaca</taxon>
    </lineage>
</organism>
<keyword evidence="2" id="KW-1185">Reference proteome</keyword>
<dbReference type="AlphaFoldDB" id="A0AAW6TWV8"/>
<reference evidence="1" key="1">
    <citation type="submission" date="2023-05" db="EMBL/GenBank/DDBJ databases">
        <title>Anaerotaeda fermentans gen. nov., sp. nov., a novel anaerobic planctomycete of the new family within the order Sedimentisphaerales isolated from Taman Peninsula, Russia.</title>
        <authorList>
            <person name="Khomyakova M.A."/>
            <person name="Merkel A.Y."/>
            <person name="Slobodkin A.I."/>
        </authorList>
    </citation>
    <scope>NUCLEOTIDE SEQUENCE</scope>
    <source>
        <strain evidence="1">M17dextr</strain>
    </source>
</reference>
<sequence length="57" mass="6741">MADEERQLEVSEARAQGERRFVLGTVIADDQRQYIESVREWLRDSLEKKEKIMGKCL</sequence>
<evidence type="ECO:0000313" key="1">
    <source>
        <dbReference type="EMBL" id="MDI6448754.1"/>
    </source>
</evidence>
<evidence type="ECO:0000313" key="2">
    <source>
        <dbReference type="Proteomes" id="UP001431776"/>
    </source>
</evidence>
<protein>
    <submittedName>
        <fullName evidence="1">Uncharacterized protein</fullName>
    </submittedName>
</protein>
<name>A0AAW6TWV8_9BACT</name>
<dbReference type="RefSeq" id="WP_349244163.1">
    <property type="nucleotide sequence ID" value="NZ_JASCXX010000006.1"/>
</dbReference>
<accession>A0AAW6TWV8</accession>
<dbReference type="EMBL" id="JASCXX010000006">
    <property type="protein sequence ID" value="MDI6448754.1"/>
    <property type="molecule type" value="Genomic_DNA"/>
</dbReference>
<comment type="caution">
    <text evidence="1">The sequence shown here is derived from an EMBL/GenBank/DDBJ whole genome shotgun (WGS) entry which is preliminary data.</text>
</comment>
<proteinExistence type="predicted"/>